<evidence type="ECO:0000313" key="2">
    <source>
        <dbReference type="EMBL" id="ODQ96483.1"/>
    </source>
</evidence>
<organism evidence="2 3">
    <name type="scientific">Mycolicibacterium holsaticum</name>
    <dbReference type="NCBI Taxonomy" id="152142"/>
    <lineage>
        <taxon>Bacteria</taxon>
        <taxon>Bacillati</taxon>
        <taxon>Actinomycetota</taxon>
        <taxon>Actinomycetes</taxon>
        <taxon>Mycobacteriales</taxon>
        <taxon>Mycobacteriaceae</taxon>
        <taxon>Mycolicibacterium</taxon>
    </lineage>
</organism>
<dbReference type="Proteomes" id="UP000094243">
    <property type="component" value="Unassembled WGS sequence"/>
</dbReference>
<comment type="caution">
    <text evidence="2">The sequence shown here is derived from an EMBL/GenBank/DDBJ whole genome shotgun (WGS) entry which is preliminary data.</text>
</comment>
<keyword evidence="3" id="KW-1185">Reference proteome</keyword>
<dbReference type="AlphaFoldDB" id="A0A1E3S2T8"/>
<accession>A0A1E3S2T8</accession>
<sequence>MTVKFGTLSFYEVMAEQLNNDLEWKDIGKNLSYAMVYNYEAPLEGSFYTKFDNGEVVEVREASPVDIENADFVISGSSDVWKDCFTDAINPTVAMTRGKLRVRGKMTQLLKNMAAFQYVITAMKRVDFE</sequence>
<feature type="domain" description="SCP2" evidence="1">
    <location>
        <begin position="44"/>
        <end position="116"/>
    </location>
</feature>
<name>A0A1E3S2T8_9MYCO</name>
<reference evidence="3" key="1">
    <citation type="submission" date="2016-09" db="EMBL/GenBank/DDBJ databases">
        <authorList>
            <person name="Greninger A.L."/>
            <person name="Jerome K.R."/>
            <person name="Mcnair B."/>
            <person name="Wallis C."/>
            <person name="Fang F."/>
        </authorList>
    </citation>
    <scope>NUCLEOTIDE SEQUENCE [LARGE SCALE GENOMIC DNA]</scope>
    <source>
        <strain evidence="3">M7</strain>
    </source>
</reference>
<dbReference type="EMBL" id="MIGZ01000003">
    <property type="protein sequence ID" value="ODQ96483.1"/>
    <property type="molecule type" value="Genomic_DNA"/>
</dbReference>
<dbReference type="Pfam" id="PF02036">
    <property type="entry name" value="SCP2"/>
    <property type="match status" value="1"/>
</dbReference>
<dbReference type="InterPro" id="IPR036527">
    <property type="entry name" value="SCP2_sterol-bd_dom_sf"/>
</dbReference>
<dbReference type="OrthoDB" id="3626939at2"/>
<protein>
    <recommendedName>
        <fullName evidence="1">SCP2 domain-containing protein</fullName>
    </recommendedName>
</protein>
<dbReference type="RefSeq" id="WP_069403404.1">
    <property type="nucleotide sequence ID" value="NZ_JBHRZJ010000014.1"/>
</dbReference>
<evidence type="ECO:0000259" key="1">
    <source>
        <dbReference type="Pfam" id="PF02036"/>
    </source>
</evidence>
<dbReference type="Gene3D" id="3.30.1050.10">
    <property type="entry name" value="SCP2 sterol-binding domain"/>
    <property type="match status" value="1"/>
</dbReference>
<dbReference type="SUPFAM" id="SSF55718">
    <property type="entry name" value="SCP-like"/>
    <property type="match status" value="1"/>
</dbReference>
<dbReference type="InterPro" id="IPR003033">
    <property type="entry name" value="SCP2_sterol-bd_dom"/>
</dbReference>
<gene>
    <name evidence="2" type="ORF">BHQ17_01005</name>
</gene>
<proteinExistence type="predicted"/>
<evidence type="ECO:0000313" key="3">
    <source>
        <dbReference type="Proteomes" id="UP000094243"/>
    </source>
</evidence>